<reference evidence="3" key="2">
    <citation type="journal article" date="2017" name="Nat. Plants">
        <title>The Aegilops tauschii genome reveals multiple impacts of transposons.</title>
        <authorList>
            <person name="Zhao G."/>
            <person name="Zou C."/>
            <person name="Li K."/>
            <person name="Wang K."/>
            <person name="Li T."/>
            <person name="Gao L."/>
            <person name="Zhang X."/>
            <person name="Wang H."/>
            <person name="Yang Z."/>
            <person name="Liu X."/>
            <person name="Jiang W."/>
            <person name="Mao L."/>
            <person name="Kong X."/>
            <person name="Jiao Y."/>
            <person name="Jia J."/>
        </authorList>
    </citation>
    <scope>NUCLEOTIDE SEQUENCE [LARGE SCALE GENOMIC DNA]</scope>
    <source>
        <strain evidence="3">cv. AL8/78</strain>
    </source>
</reference>
<accession>A0A453A1X1</accession>
<protein>
    <submittedName>
        <fullName evidence="2">Uncharacterized protein</fullName>
    </submittedName>
</protein>
<evidence type="ECO:0000313" key="2">
    <source>
        <dbReference type="EnsemblPlants" id="AET1Gv21009800.1"/>
    </source>
</evidence>
<dbReference type="AlphaFoldDB" id="A0A453A1X1"/>
<proteinExistence type="predicted"/>
<evidence type="ECO:0000313" key="3">
    <source>
        <dbReference type="Proteomes" id="UP000015105"/>
    </source>
</evidence>
<dbReference type="Proteomes" id="UP000015105">
    <property type="component" value="Chromosome 1D"/>
</dbReference>
<reference evidence="2" key="3">
    <citation type="journal article" date="2017" name="Nature">
        <title>Genome sequence of the progenitor of the wheat D genome Aegilops tauschii.</title>
        <authorList>
            <person name="Luo M.C."/>
            <person name="Gu Y.Q."/>
            <person name="Puiu D."/>
            <person name="Wang H."/>
            <person name="Twardziok S.O."/>
            <person name="Deal K.R."/>
            <person name="Huo N."/>
            <person name="Zhu T."/>
            <person name="Wang L."/>
            <person name="Wang Y."/>
            <person name="McGuire P.E."/>
            <person name="Liu S."/>
            <person name="Long H."/>
            <person name="Ramasamy R.K."/>
            <person name="Rodriguez J.C."/>
            <person name="Van S.L."/>
            <person name="Yuan L."/>
            <person name="Wang Z."/>
            <person name="Xia Z."/>
            <person name="Xiao L."/>
            <person name="Anderson O.D."/>
            <person name="Ouyang S."/>
            <person name="Liang Y."/>
            <person name="Zimin A.V."/>
            <person name="Pertea G."/>
            <person name="Qi P."/>
            <person name="Bennetzen J.L."/>
            <person name="Dai X."/>
            <person name="Dawson M.W."/>
            <person name="Muller H.G."/>
            <person name="Kugler K."/>
            <person name="Rivarola-Duarte L."/>
            <person name="Spannagl M."/>
            <person name="Mayer K.F.X."/>
            <person name="Lu F.H."/>
            <person name="Bevan M.W."/>
            <person name="Leroy P."/>
            <person name="Li P."/>
            <person name="You F.M."/>
            <person name="Sun Q."/>
            <person name="Liu Z."/>
            <person name="Lyons E."/>
            <person name="Wicker T."/>
            <person name="Salzberg S.L."/>
            <person name="Devos K.M."/>
            <person name="Dvorak J."/>
        </authorList>
    </citation>
    <scope>NUCLEOTIDE SEQUENCE [LARGE SCALE GENOMIC DNA]</scope>
    <source>
        <strain evidence="2">cv. AL8/78</strain>
    </source>
</reference>
<dbReference type="EnsemblPlants" id="AET1Gv21009800.1">
    <property type="protein sequence ID" value="AET1Gv21009800.1"/>
    <property type="gene ID" value="AET1Gv21009800"/>
</dbReference>
<reference evidence="2" key="4">
    <citation type="submission" date="2019-03" db="UniProtKB">
        <authorList>
            <consortium name="EnsemblPlants"/>
        </authorList>
    </citation>
    <scope>IDENTIFICATION</scope>
</reference>
<reference evidence="3" key="1">
    <citation type="journal article" date="2014" name="Science">
        <title>Ancient hybridizations among the ancestral genomes of bread wheat.</title>
        <authorList>
            <consortium name="International Wheat Genome Sequencing Consortium,"/>
            <person name="Marcussen T."/>
            <person name="Sandve S.R."/>
            <person name="Heier L."/>
            <person name="Spannagl M."/>
            <person name="Pfeifer M."/>
            <person name="Jakobsen K.S."/>
            <person name="Wulff B.B."/>
            <person name="Steuernagel B."/>
            <person name="Mayer K.F."/>
            <person name="Olsen O.A."/>
        </authorList>
    </citation>
    <scope>NUCLEOTIDE SEQUENCE [LARGE SCALE GENOMIC DNA]</scope>
    <source>
        <strain evidence="3">cv. AL8/78</strain>
    </source>
</reference>
<feature type="region of interest" description="Disordered" evidence="1">
    <location>
        <begin position="1"/>
        <end position="42"/>
    </location>
</feature>
<reference evidence="2" key="5">
    <citation type="journal article" date="2021" name="G3 (Bethesda)">
        <title>Aegilops tauschii genome assembly Aet v5.0 features greater sequence contiguity and improved annotation.</title>
        <authorList>
            <person name="Wang L."/>
            <person name="Zhu T."/>
            <person name="Rodriguez J.C."/>
            <person name="Deal K.R."/>
            <person name="Dubcovsky J."/>
            <person name="McGuire P.E."/>
            <person name="Lux T."/>
            <person name="Spannagl M."/>
            <person name="Mayer K.F.X."/>
            <person name="Baldrich P."/>
            <person name="Meyers B.C."/>
            <person name="Huo N."/>
            <person name="Gu Y.Q."/>
            <person name="Zhou H."/>
            <person name="Devos K.M."/>
            <person name="Bennetzen J.L."/>
            <person name="Unver T."/>
            <person name="Budak H."/>
            <person name="Gulick P.J."/>
            <person name="Galiba G."/>
            <person name="Kalapos B."/>
            <person name="Nelson D.R."/>
            <person name="Li P."/>
            <person name="You F.M."/>
            <person name="Luo M.C."/>
            <person name="Dvorak J."/>
        </authorList>
    </citation>
    <scope>NUCLEOTIDE SEQUENCE [LARGE SCALE GENOMIC DNA]</scope>
    <source>
        <strain evidence="2">cv. AL8/78</strain>
    </source>
</reference>
<sequence length="42" mass="4697">LQPNPREGNQAGGRGRQRRERTPNKNRVAAGGRESSKKMTHI</sequence>
<name>A0A453A1X1_AEGTS</name>
<organism evidence="2 3">
    <name type="scientific">Aegilops tauschii subsp. strangulata</name>
    <name type="common">Goatgrass</name>
    <dbReference type="NCBI Taxonomy" id="200361"/>
    <lineage>
        <taxon>Eukaryota</taxon>
        <taxon>Viridiplantae</taxon>
        <taxon>Streptophyta</taxon>
        <taxon>Embryophyta</taxon>
        <taxon>Tracheophyta</taxon>
        <taxon>Spermatophyta</taxon>
        <taxon>Magnoliopsida</taxon>
        <taxon>Liliopsida</taxon>
        <taxon>Poales</taxon>
        <taxon>Poaceae</taxon>
        <taxon>BOP clade</taxon>
        <taxon>Pooideae</taxon>
        <taxon>Triticodae</taxon>
        <taxon>Triticeae</taxon>
        <taxon>Triticinae</taxon>
        <taxon>Aegilops</taxon>
    </lineage>
</organism>
<evidence type="ECO:0000256" key="1">
    <source>
        <dbReference type="SAM" id="MobiDB-lite"/>
    </source>
</evidence>
<dbReference type="Gramene" id="AET1Gv21009800.1">
    <property type="protein sequence ID" value="AET1Gv21009800.1"/>
    <property type="gene ID" value="AET1Gv21009800"/>
</dbReference>
<keyword evidence="3" id="KW-1185">Reference proteome</keyword>